<name>A0A4R6S0B4_LABRH</name>
<dbReference type="RefSeq" id="WP_133853263.1">
    <property type="nucleotide sequence ID" value="NZ_SNXZ01000007.1"/>
</dbReference>
<proteinExistence type="predicted"/>
<feature type="region of interest" description="Disordered" evidence="1">
    <location>
        <begin position="1"/>
        <end position="29"/>
    </location>
</feature>
<sequence>MTTATPDRGQRLVERIPLHQKQPTAKPPKKMPHWLARLLQLLAILLLLLLAVVSCRESEKPTSLATSTLAGPRLVTGPICLEEAVDVSGSMEQFRDQREQAELALFTFARRVLTDADRLSTAFFAGSGELALRPTALRSLTRPPRMPTITQPDGTNLGPAVDKLVAARTRNGKASTCAARALVVITDGLLGDEQAAISKSLRAGNYTRIFAVIPAETGWGRPSELTGGALDSVSVYHFTGSGLGARLASVFADGKPLDVVLGEIVGSLTGQHLDQLPTN</sequence>
<dbReference type="InterPro" id="IPR036465">
    <property type="entry name" value="vWFA_dom_sf"/>
</dbReference>
<protein>
    <recommendedName>
        <fullName evidence="4">VWFA domain-containing protein</fullName>
    </recommendedName>
</protein>
<dbReference type="CDD" id="cd00198">
    <property type="entry name" value="vWFA"/>
    <property type="match status" value="1"/>
</dbReference>
<dbReference type="AlphaFoldDB" id="A0A4R6S0B4"/>
<evidence type="ECO:0000313" key="3">
    <source>
        <dbReference type="Proteomes" id="UP000295444"/>
    </source>
</evidence>
<gene>
    <name evidence="2" type="ORF">EV186_107157</name>
</gene>
<dbReference type="Gene3D" id="3.40.50.410">
    <property type="entry name" value="von Willebrand factor, type A domain"/>
    <property type="match status" value="1"/>
</dbReference>
<keyword evidence="3" id="KW-1185">Reference proteome</keyword>
<evidence type="ECO:0008006" key="4">
    <source>
        <dbReference type="Google" id="ProtNLM"/>
    </source>
</evidence>
<dbReference type="SUPFAM" id="SSF53300">
    <property type="entry name" value="vWA-like"/>
    <property type="match status" value="1"/>
</dbReference>
<comment type="caution">
    <text evidence="2">The sequence shown here is derived from an EMBL/GenBank/DDBJ whole genome shotgun (WGS) entry which is preliminary data.</text>
</comment>
<dbReference type="EMBL" id="SNXZ01000007">
    <property type="protein sequence ID" value="TDP92922.1"/>
    <property type="molecule type" value="Genomic_DNA"/>
</dbReference>
<dbReference type="Proteomes" id="UP000295444">
    <property type="component" value="Unassembled WGS sequence"/>
</dbReference>
<evidence type="ECO:0000313" key="2">
    <source>
        <dbReference type="EMBL" id="TDP92922.1"/>
    </source>
</evidence>
<feature type="compositionally biased region" description="Basic and acidic residues" evidence="1">
    <location>
        <begin position="8"/>
        <end position="17"/>
    </location>
</feature>
<reference evidence="2 3" key="1">
    <citation type="submission" date="2019-03" db="EMBL/GenBank/DDBJ databases">
        <title>Genomic Encyclopedia of Type Strains, Phase IV (KMG-IV): sequencing the most valuable type-strain genomes for metagenomic binning, comparative biology and taxonomic classification.</title>
        <authorList>
            <person name="Goeker M."/>
        </authorList>
    </citation>
    <scope>NUCLEOTIDE SEQUENCE [LARGE SCALE GENOMIC DNA]</scope>
    <source>
        <strain evidence="2 3">DSM 45361</strain>
    </source>
</reference>
<accession>A0A4R6S0B4</accession>
<evidence type="ECO:0000256" key="1">
    <source>
        <dbReference type="SAM" id="MobiDB-lite"/>
    </source>
</evidence>
<dbReference type="OrthoDB" id="3532301at2"/>
<organism evidence="2 3">
    <name type="scientific">Labedaea rhizosphaerae</name>
    <dbReference type="NCBI Taxonomy" id="598644"/>
    <lineage>
        <taxon>Bacteria</taxon>
        <taxon>Bacillati</taxon>
        <taxon>Actinomycetota</taxon>
        <taxon>Actinomycetes</taxon>
        <taxon>Pseudonocardiales</taxon>
        <taxon>Pseudonocardiaceae</taxon>
        <taxon>Labedaea</taxon>
    </lineage>
</organism>